<name>A0ABZ0LT73_9ACTN</name>
<feature type="domain" description="DUF4132" evidence="1">
    <location>
        <begin position="406"/>
        <end position="593"/>
    </location>
</feature>
<evidence type="ECO:0000259" key="1">
    <source>
        <dbReference type="Pfam" id="PF13569"/>
    </source>
</evidence>
<dbReference type="InterPro" id="IPR025406">
    <property type="entry name" value="DUF4132"/>
</dbReference>
<proteinExistence type="predicted"/>
<dbReference type="EMBL" id="CP137573">
    <property type="protein sequence ID" value="WOX22545.1"/>
    <property type="molecule type" value="Genomic_DNA"/>
</dbReference>
<evidence type="ECO:0000313" key="3">
    <source>
        <dbReference type="EMBL" id="WOX22545.1"/>
    </source>
</evidence>
<dbReference type="InterPro" id="IPR056639">
    <property type="entry name" value="DUF7737"/>
</dbReference>
<evidence type="ECO:0000259" key="2">
    <source>
        <dbReference type="Pfam" id="PF24879"/>
    </source>
</evidence>
<dbReference type="RefSeq" id="WP_318103601.1">
    <property type="nucleotide sequence ID" value="NZ_CP137573.1"/>
</dbReference>
<protein>
    <submittedName>
        <fullName evidence="3">DUF4132 domain-containing protein</fullName>
    </submittedName>
</protein>
<feature type="domain" description="DUF7737" evidence="2">
    <location>
        <begin position="729"/>
        <end position="834"/>
    </location>
</feature>
<organism evidence="3 4">
    <name type="scientific">Streptomyces solicathayae</name>
    <dbReference type="NCBI Taxonomy" id="3081768"/>
    <lineage>
        <taxon>Bacteria</taxon>
        <taxon>Bacillati</taxon>
        <taxon>Actinomycetota</taxon>
        <taxon>Actinomycetes</taxon>
        <taxon>Kitasatosporales</taxon>
        <taxon>Streptomycetaceae</taxon>
        <taxon>Streptomyces</taxon>
    </lineage>
</organism>
<accession>A0ABZ0LT73</accession>
<evidence type="ECO:0000313" key="4">
    <source>
        <dbReference type="Proteomes" id="UP001301731"/>
    </source>
</evidence>
<reference evidence="3 4" key="1">
    <citation type="submission" date="2023-10" db="EMBL/GenBank/DDBJ databases">
        <title>The genome sequence of Streptomyces sp. HUAS YS2.</title>
        <authorList>
            <person name="Mo P."/>
        </authorList>
    </citation>
    <scope>NUCLEOTIDE SEQUENCE [LARGE SCALE GENOMIC DNA]</scope>
    <source>
        <strain evidence="3 4">HUAS YS2</strain>
    </source>
</reference>
<dbReference type="Pfam" id="PF24879">
    <property type="entry name" value="DUF7737"/>
    <property type="match status" value="1"/>
</dbReference>
<sequence length="838" mass="90865">MVGSTSLESRLDEAAAADAAADGGRIGTLLQSLDDAGRRAAALHLHRRMCTEPRRVVGRALAALAEQELAWTTAESDLLLARLLGRDSLVSPYELEQEFITLMSLALSAAERAEDFDRPRLRALHLAADGAWLSHSNEYAPLKRRVTALLAREPRIGPDGLPRHVLDGLDDYGPAMRAAHPELLAGRGTAAFLAHCLQVGQVRATKAWRGRAAELLAETEAGAELVRRLLEGIAAQPEHHISDLSPWGMNWFGIAADTNTCLVRGLLWAARDLDTDWAAPLIGEVAINAGTGMGGSGGSCRSQPLTTTAVAVLGEFDGPHGEQAIQALARVRTKVRNRTVLKGLAKAVEAVSARAGLTPSMLRERGVPDHGLDARGMREEPLGAYTAVLSAAAPGVAGLSFLGPRGKALKSAPKAVREEHAEALKPLRRALKELRTLLAGERARLEEHLAAGTTWAAADWQRYGIDHPITGSVARALLWEVRADAEDGERWTAGLPERTGGGWALAGPDGTATPVGPGARVRLWHPLRAGADEVAEWREELTAREVRQPFKQVFREVYPLTPAEATTGTYSNRFAGHVLRYGQARSLMTERGWTGNHLGHFGDNYAAEMLKELPRPGELPLSEGVFWRARFFVELVDAGTRGDGVAELCSTDQVRIERRAASAGPRGAWDTAPLTDVPALVLSEALRDVDLFTGVASIGAHPDWRDRGADRAYGTYWQTYAFGELTESAKLRKEALARLLPRTRVADRIELTDRFLRVRGDRRTYRIHLGSGNILMEPDDSYLCIVADRGTAARGDRLFLPFEEDGGLLSVILSKAFLLADDAKITDPTITAQLRRGL</sequence>
<keyword evidence="4" id="KW-1185">Reference proteome</keyword>
<dbReference type="Proteomes" id="UP001301731">
    <property type="component" value="Chromosome"/>
</dbReference>
<dbReference type="Pfam" id="PF13569">
    <property type="entry name" value="DUF4132"/>
    <property type="match status" value="1"/>
</dbReference>
<gene>
    <name evidence="3" type="ORF">R2D22_14520</name>
</gene>